<comment type="function">
    <text evidence="6">Forms membrane-associated dynamic filaments that are essential for cell shape determination. Acts by regulating cell wall synthesis and cell elongation, and thus cell shape. A feedback loop between cell geometry and MreB localization may maintain elongated cell shape by targeting cell wall growth to regions of negative cell wall curvature.</text>
</comment>
<comment type="caution">
    <text evidence="6">Lacks conserved residue(s) required for the propagation of feature annotation.</text>
</comment>
<dbReference type="OrthoDB" id="9768127at2"/>
<dbReference type="HAMAP" id="MF_02207">
    <property type="entry name" value="MreB"/>
    <property type="match status" value="1"/>
</dbReference>
<comment type="subunit">
    <text evidence="6">Forms polymers.</text>
</comment>
<keyword evidence="1 6" id="KW-0963">Cytoplasm</keyword>
<evidence type="ECO:0000256" key="1">
    <source>
        <dbReference type="ARBA" id="ARBA00022490"/>
    </source>
</evidence>
<keyword evidence="2 6" id="KW-0547">Nucleotide-binding</keyword>
<dbReference type="Pfam" id="PF06723">
    <property type="entry name" value="MreB_Mbl"/>
    <property type="match status" value="1"/>
</dbReference>
<evidence type="ECO:0000256" key="4">
    <source>
        <dbReference type="ARBA" id="ARBA00022960"/>
    </source>
</evidence>
<dbReference type="GO" id="GO:0000902">
    <property type="term" value="P:cell morphogenesis"/>
    <property type="evidence" value="ECO:0007669"/>
    <property type="project" value="InterPro"/>
</dbReference>
<reference evidence="7 8" key="1">
    <citation type="submission" date="2017-02" db="EMBL/GenBank/DDBJ databases">
        <authorList>
            <person name="Peterson S.W."/>
        </authorList>
    </citation>
    <scope>NUCLEOTIDE SEQUENCE [LARGE SCALE GENOMIC DNA]</scope>
    <source>
        <strain evidence="7 8">ATCC 35992</strain>
    </source>
</reference>
<organism evidence="7 8">
    <name type="scientific">Eubacterium uniforme</name>
    <dbReference type="NCBI Taxonomy" id="39495"/>
    <lineage>
        <taxon>Bacteria</taxon>
        <taxon>Bacillati</taxon>
        <taxon>Bacillota</taxon>
        <taxon>Clostridia</taxon>
        <taxon>Eubacteriales</taxon>
        <taxon>Eubacteriaceae</taxon>
        <taxon>Eubacterium</taxon>
    </lineage>
</organism>
<feature type="binding site" evidence="6">
    <location>
        <begin position="204"/>
        <end position="207"/>
    </location>
    <ligand>
        <name>ATP</name>
        <dbReference type="ChEBI" id="CHEBI:30616"/>
    </ligand>
</feature>
<evidence type="ECO:0000256" key="3">
    <source>
        <dbReference type="ARBA" id="ARBA00022840"/>
    </source>
</evidence>
<dbReference type="PRINTS" id="PR01652">
    <property type="entry name" value="SHAPEPROTEIN"/>
</dbReference>
<evidence type="ECO:0000313" key="7">
    <source>
        <dbReference type="EMBL" id="SKA60286.1"/>
    </source>
</evidence>
<comment type="subcellular location">
    <subcellularLocation>
        <location evidence="6">Cytoplasm</location>
    </subcellularLocation>
    <text evidence="6">Membrane-associated.</text>
</comment>
<sequence>MAIGFYGVDIGSNNIKIYNSNTKEISNFKNIVAIKDGAMFDYGNGAYEMYEKTPTNIKCVFPVTDGVITDMTNMISSFEQYFIMANKPKMVSGGKFLVAVPTDITEIEKHGFSEVVSDSNIKVKELYVVERPIAEAVGLGIDINKPNGNMIINIGGSTTEISILSQGGLVLSKIIKMGGNILDDAIASAVKKKYNLLIGVKTAERIKNQIADVLVSDEDDELLEVDVYGRNMITGLPSSRQIGADVVNKAITHNLNEIIYNIKTLLDRTPPELIVDIKKNGIYLTGGTSSIRNLDILISNETGFKVNTVNEPGESVIRGVTKIISDSSYKNLMYEPKIPQYL</sequence>
<evidence type="ECO:0000256" key="6">
    <source>
        <dbReference type="HAMAP-Rule" id="MF_02207"/>
    </source>
</evidence>
<gene>
    <name evidence="6" type="primary">mreB</name>
    <name evidence="7" type="ORF">SAMN02745111_00236</name>
</gene>
<evidence type="ECO:0000256" key="2">
    <source>
        <dbReference type="ARBA" id="ARBA00022741"/>
    </source>
</evidence>
<dbReference type="InterPro" id="IPR043129">
    <property type="entry name" value="ATPase_NBD"/>
</dbReference>
<dbReference type="PANTHER" id="PTHR42749:SF1">
    <property type="entry name" value="CELL SHAPE-DETERMINING PROTEIN MREB"/>
    <property type="match status" value="1"/>
</dbReference>
<keyword evidence="4 6" id="KW-0133">Cell shape</keyword>
<dbReference type="Proteomes" id="UP000190814">
    <property type="component" value="Unassembled WGS sequence"/>
</dbReference>
<dbReference type="InterPro" id="IPR056546">
    <property type="entry name" value="MreB_MamK-like"/>
</dbReference>
<dbReference type="SUPFAM" id="SSF53067">
    <property type="entry name" value="Actin-like ATPase domain"/>
    <property type="match status" value="2"/>
</dbReference>
<dbReference type="EMBL" id="FUXZ01000002">
    <property type="protein sequence ID" value="SKA60286.1"/>
    <property type="molecule type" value="Genomic_DNA"/>
</dbReference>
<proteinExistence type="inferred from homology"/>
<evidence type="ECO:0000313" key="8">
    <source>
        <dbReference type="Proteomes" id="UP000190814"/>
    </source>
</evidence>
<dbReference type="Gene3D" id="3.30.420.40">
    <property type="match status" value="2"/>
</dbReference>
<dbReference type="GO" id="GO:0005737">
    <property type="term" value="C:cytoplasm"/>
    <property type="evidence" value="ECO:0007669"/>
    <property type="project" value="UniProtKB-SubCell"/>
</dbReference>
<evidence type="ECO:0000256" key="5">
    <source>
        <dbReference type="ARBA" id="ARBA00023458"/>
    </source>
</evidence>
<dbReference type="PANTHER" id="PTHR42749">
    <property type="entry name" value="CELL SHAPE-DETERMINING PROTEIN MREB"/>
    <property type="match status" value="1"/>
</dbReference>
<comment type="similarity">
    <text evidence="5 6">Belongs to the FtsA/MreB family.</text>
</comment>
<dbReference type="InterPro" id="IPR004753">
    <property type="entry name" value="MreB"/>
</dbReference>
<dbReference type="NCBIfam" id="NF010539">
    <property type="entry name" value="PRK13927.1"/>
    <property type="match status" value="1"/>
</dbReference>
<dbReference type="AlphaFoldDB" id="A0A1T4V5U7"/>
<dbReference type="GO" id="GO:0005524">
    <property type="term" value="F:ATP binding"/>
    <property type="evidence" value="ECO:0007669"/>
    <property type="project" value="UniProtKB-KW"/>
</dbReference>
<dbReference type="STRING" id="39495.SAMN02745111_00236"/>
<protein>
    <recommendedName>
        <fullName evidence="6">Cell shape-determining protein MreB</fullName>
    </recommendedName>
</protein>
<accession>A0A1T4V5U7</accession>
<dbReference type="GO" id="GO:0008360">
    <property type="term" value="P:regulation of cell shape"/>
    <property type="evidence" value="ECO:0007669"/>
    <property type="project" value="UniProtKB-UniRule"/>
</dbReference>
<name>A0A1T4V5U7_9FIRM</name>
<keyword evidence="8" id="KW-1185">Reference proteome</keyword>
<dbReference type="RefSeq" id="WP_078765126.1">
    <property type="nucleotide sequence ID" value="NZ_FUXZ01000002.1"/>
</dbReference>
<keyword evidence="3 6" id="KW-0067">ATP-binding</keyword>